<dbReference type="InterPro" id="IPR029063">
    <property type="entry name" value="SAM-dependent_MTases_sf"/>
</dbReference>
<dbReference type="SUPFAM" id="SSF52540">
    <property type="entry name" value="P-loop containing nucleoside triphosphate hydrolases"/>
    <property type="match status" value="1"/>
</dbReference>
<keyword evidence="2 4" id="KW-0808">Transferase</keyword>
<evidence type="ECO:0000256" key="2">
    <source>
        <dbReference type="ARBA" id="ARBA00022679"/>
    </source>
</evidence>
<evidence type="ECO:0000259" key="3">
    <source>
        <dbReference type="Pfam" id="PF00685"/>
    </source>
</evidence>
<name>K1QLP7_MAGGI</name>
<dbReference type="Gene3D" id="3.40.50.150">
    <property type="entry name" value="Vaccinia Virus protein VP39"/>
    <property type="match status" value="1"/>
</dbReference>
<dbReference type="GO" id="GO:0008146">
    <property type="term" value="F:sulfotransferase activity"/>
    <property type="evidence" value="ECO:0007669"/>
    <property type="project" value="InterPro"/>
</dbReference>
<comment type="similarity">
    <text evidence="1">Belongs to the sulfotransferase 1 family.</text>
</comment>
<dbReference type="InterPro" id="IPR027417">
    <property type="entry name" value="P-loop_NTPase"/>
</dbReference>
<dbReference type="InParanoid" id="K1QLP7"/>
<dbReference type="Pfam" id="PF00685">
    <property type="entry name" value="Sulfotransfer_1"/>
    <property type="match status" value="1"/>
</dbReference>
<dbReference type="CDD" id="cd02440">
    <property type="entry name" value="AdoMet_MTases"/>
    <property type="match status" value="1"/>
</dbReference>
<dbReference type="EMBL" id="JH817688">
    <property type="protein sequence ID" value="EKC29720.1"/>
    <property type="molecule type" value="Genomic_DNA"/>
</dbReference>
<dbReference type="PANTHER" id="PTHR11783">
    <property type="entry name" value="SULFOTRANSFERASE SULT"/>
    <property type="match status" value="1"/>
</dbReference>
<sequence length="603" mass="69891">MRYLIDKQIKSTGHNSDVMLESIREDVRSLLPLNGVTETEKICTPSVGPNADCDKLTTEHIDAFCFNDDDIDDLCDEGQMSRNYCSDCGSRNVRPLNLIDKQIKSTGHNSDVMLESIREDVRSLLPLNGVTETEKICTPSVGPNADCDKLTTEHIDAFCFNDDDIDDLCDEGQMSRNYCSDCGSRNVRPLTFISHSASVKEIKYIFQHLLGDLRGKSVVDVGSRTGAILYGAYLMSEASCIVGVEIDPTFCQVQNQIVTKYNLQDRVQVYQKDIQHCGQLIQQTDVIILNNVFEFFMPLNTQKSDFIMPEIKLRADNKDDDTHLRVVDIDGYYIPTFPIEDHEKHFRSMPGWKARNDDVIISAYPKAGTHWVWEVVSMLVRRKAERIPEIKEMAMMEGITEQIFESLPSPRIMNTHVYFQYLPNDFFDKKCKIVYIIRNPKDIAVSFYNHHKKLLEYEFDGPWDNYLQRFIQGKMDYGSWFDYTLEMERFMESHPDYPIHVIYYEDMKEDSNTEIAKLARFLGTEVSDELIRNIDSLCQFDAMKKEKNVTEDVTEWRDNNPGMYRKGQVGDWKNWFTVAQSDMFDSIYQQKMAKSKTKIRFCI</sequence>
<dbReference type="Gene3D" id="3.40.50.300">
    <property type="entry name" value="P-loop containing nucleotide triphosphate hydrolases"/>
    <property type="match status" value="1"/>
</dbReference>
<dbReference type="InterPro" id="IPR000863">
    <property type="entry name" value="Sulfotransferase_dom"/>
</dbReference>
<evidence type="ECO:0000313" key="4">
    <source>
        <dbReference type="EMBL" id="EKC29720.1"/>
    </source>
</evidence>
<dbReference type="HOGENOM" id="CLU_452885_0_0_1"/>
<dbReference type="SUPFAM" id="SSF53335">
    <property type="entry name" value="S-adenosyl-L-methionine-dependent methyltransferases"/>
    <property type="match status" value="1"/>
</dbReference>
<protein>
    <submittedName>
        <fullName evidence="4">Sulfotransferase family cytosolic 1B member 1</fullName>
    </submittedName>
</protein>
<evidence type="ECO:0000256" key="1">
    <source>
        <dbReference type="ARBA" id="ARBA00005771"/>
    </source>
</evidence>
<proteinExistence type="inferred from homology"/>
<accession>K1QLP7</accession>
<gene>
    <name evidence="4" type="ORF">CGI_10012997</name>
</gene>
<organism evidence="4">
    <name type="scientific">Magallana gigas</name>
    <name type="common">Pacific oyster</name>
    <name type="synonym">Crassostrea gigas</name>
    <dbReference type="NCBI Taxonomy" id="29159"/>
    <lineage>
        <taxon>Eukaryota</taxon>
        <taxon>Metazoa</taxon>
        <taxon>Spiralia</taxon>
        <taxon>Lophotrochozoa</taxon>
        <taxon>Mollusca</taxon>
        <taxon>Bivalvia</taxon>
        <taxon>Autobranchia</taxon>
        <taxon>Pteriomorphia</taxon>
        <taxon>Ostreida</taxon>
        <taxon>Ostreoidea</taxon>
        <taxon>Ostreidae</taxon>
        <taxon>Magallana</taxon>
    </lineage>
</organism>
<feature type="domain" description="Sulfotransferase" evidence="3">
    <location>
        <begin position="357"/>
        <end position="595"/>
    </location>
</feature>
<reference evidence="4" key="1">
    <citation type="journal article" date="2012" name="Nature">
        <title>The oyster genome reveals stress adaptation and complexity of shell formation.</title>
        <authorList>
            <person name="Zhang G."/>
            <person name="Fang X."/>
            <person name="Guo X."/>
            <person name="Li L."/>
            <person name="Luo R."/>
            <person name="Xu F."/>
            <person name="Yang P."/>
            <person name="Zhang L."/>
            <person name="Wang X."/>
            <person name="Qi H."/>
            <person name="Xiong Z."/>
            <person name="Que H."/>
            <person name="Xie Y."/>
            <person name="Holland P.W."/>
            <person name="Paps J."/>
            <person name="Zhu Y."/>
            <person name="Wu F."/>
            <person name="Chen Y."/>
            <person name="Wang J."/>
            <person name="Peng C."/>
            <person name="Meng J."/>
            <person name="Yang L."/>
            <person name="Liu J."/>
            <person name="Wen B."/>
            <person name="Zhang N."/>
            <person name="Huang Z."/>
            <person name="Zhu Q."/>
            <person name="Feng Y."/>
            <person name="Mount A."/>
            <person name="Hedgecock D."/>
            <person name="Xu Z."/>
            <person name="Liu Y."/>
            <person name="Domazet-Loso T."/>
            <person name="Du Y."/>
            <person name="Sun X."/>
            <person name="Zhang S."/>
            <person name="Liu B."/>
            <person name="Cheng P."/>
            <person name="Jiang X."/>
            <person name="Li J."/>
            <person name="Fan D."/>
            <person name="Wang W."/>
            <person name="Fu W."/>
            <person name="Wang T."/>
            <person name="Wang B."/>
            <person name="Zhang J."/>
            <person name="Peng Z."/>
            <person name="Li Y."/>
            <person name="Li N."/>
            <person name="Wang J."/>
            <person name="Chen M."/>
            <person name="He Y."/>
            <person name="Tan F."/>
            <person name="Song X."/>
            <person name="Zheng Q."/>
            <person name="Huang R."/>
            <person name="Yang H."/>
            <person name="Du X."/>
            <person name="Chen L."/>
            <person name="Yang M."/>
            <person name="Gaffney P.M."/>
            <person name="Wang S."/>
            <person name="Luo L."/>
            <person name="She Z."/>
            <person name="Ming Y."/>
            <person name="Huang W."/>
            <person name="Zhang S."/>
            <person name="Huang B."/>
            <person name="Zhang Y."/>
            <person name="Qu T."/>
            <person name="Ni P."/>
            <person name="Miao G."/>
            <person name="Wang J."/>
            <person name="Wang Q."/>
            <person name="Steinberg C.E."/>
            <person name="Wang H."/>
            <person name="Li N."/>
            <person name="Qian L."/>
            <person name="Zhang G."/>
            <person name="Li Y."/>
            <person name="Yang H."/>
            <person name="Liu X."/>
            <person name="Wang J."/>
            <person name="Yin Y."/>
            <person name="Wang J."/>
        </authorList>
    </citation>
    <scope>NUCLEOTIDE SEQUENCE [LARGE SCALE GENOMIC DNA]</scope>
    <source>
        <strain evidence="4">05x7-T-G4-1.051#20</strain>
    </source>
</reference>
<dbReference type="AlphaFoldDB" id="K1QLP7"/>